<keyword evidence="1 3" id="KW-0597">Phosphoprotein</keyword>
<dbReference type="SUPFAM" id="SSF52172">
    <property type="entry name" value="CheY-like"/>
    <property type="match status" value="1"/>
</dbReference>
<dbReference type="InterPro" id="IPR001789">
    <property type="entry name" value="Sig_transdc_resp-reg_receiver"/>
</dbReference>
<dbReference type="SUPFAM" id="SSF46894">
    <property type="entry name" value="C-terminal effector domain of the bipartite response regulators"/>
    <property type="match status" value="1"/>
</dbReference>
<dbReference type="PROSITE" id="PS50110">
    <property type="entry name" value="RESPONSE_REGULATORY"/>
    <property type="match status" value="1"/>
</dbReference>
<dbReference type="SMART" id="SM00421">
    <property type="entry name" value="HTH_LUXR"/>
    <property type="match status" value="1"/>
</dbReference>
<dbReference type="CDD" id="cd17535">
    <property type="entry name" value="REC_NarL-like"/>
    <property type="match status" value="1"/>
</dbReference>
<dbReference type="PANTHER" id="PTHR43214">
    <property type="entry name" value="TWO-COMPONENT RESPONSE REGULATOR"/>
    <property type="match status" value="1"/>
</dbReference>
<gene>
    <name evidence="7" type="ORF">JOE56_000877</name>
</gene>
<dbReference type="CDD" id="cd06170">
    <property type="entry name" value="LuxR_C_like"/>
    <property type="match status" value="1"/>
</dbReference>
<organism evidence="7 8">
    <name type="scientific">Brevibacterium paucivorans</name>
    <dbReference type="NCBI Taxonomy" id="170994"/>
    <lineage>
        <taxon>Bacteria</taxon>
        <taxon>Bacillati</taxon>
        <taxon>Actinomycetota</taxon>
        <taxon>Actinomycetes</taxon>
        <taxon>Micrococcales</taxon>
        <taxon>Brevibacteriaceae</taxon>
        <taxon>Brevibacterium</taxon>
    </lineage>
</organism>
<dbReference type="PROSITE" id="PS50043">
    <property type="entry name" value="HTH_LUXR_2"/>
    <property type="match status" value="1"/>
</dbReference>
<dbReference type="InterPro" id="IPR039420">
    <property type="entry name" value="WalR-like"/>
</dbReference>
<evidence type="ECO:0000256" key="1">
    <source>
        <dbReference type="ARBA" id="ARBA00022553"/>
    </source>
</evidence>
<evidence type="ECO:0000256" key="3">
    <source>
        <dbReference type="PROSITE-ProRule" id="PRU00169"/>
    </source>
</evidence>
<feature type="region of interest" description="Disordered" evidence="4">
    <location>
        <begin position="133"/>
        <end position="155"/>
    </location>
</feature>
<dbReference type="Gene3D" id="3.40.50.2300">
    <property type="match status" value="1"/>
</dbReference>
<name>A0ABS2SIW2_9MICO</name>
<dbReference type="Pfam" id="PF00072">
    <property type="entry name" value="Response_reg"/>
    <property type="match status" value="1"/>
</dbReference>
<dbReference type="Proteomes" id="UP000809290">
    <property type="component" value="Unassembled WGS sequence"/>
</dbReference>
<proteinExistence type="predicted"/>
<dbReference type="Pfam" id="PF00196">
    <property type="entry name" value="GerE"/>
    <property type="match status" value="1"/>
</dbReference>
<feature type="domain" description="Response regulatory" evidence="6">
    <location>
        <begin position="3"/>
        <end position="116"/>
    </location>
</feature>
<dbReference type="SMART" id="SM00448">
    <property type="entry name" value="REC"/>
    <property type="match status" value="1"/>
</dbReference>
<feature type="compositionally biased region" description="Polar residues" evidence="4">
    <location>
        <begin position="142"/>
        <end position="154"/>
    </location>
</feature>
<evidence type="ECO:0000259" key="6">
    <source>
        <dbReference type="PROSITE" id="PS50110"/>
    </source>
</evidence>
<keyword evidence="2 7" id="KW-0238">DNA-binding</keyword>
<dbReference type="InterPro" id="IPR011006">
    <property type="entry name" value="CheY-like_superfamily"/>
</dbReference>
<dbReference type="PRINTS" id="PR00038">
    <property type="entry name" value="HTHLUXR"/>
</dbReference>
<reference evidence="7 8" key="1">
    <citation type="submission" date="2021-01" db="EMBL/GenBank/DDBJ databases">
        <title>Sequencing the genomes of 1000 actinobacteria strains.</title>
        <authorList>
            <person name="Klenk H.-P."/>
        </authorList>
    </citation>
    <scope>NUCLEOTIDE SEQUENCE [LARGE SCALE GENOMIC DNA]</scope>
    <source>
        <strain evidence="7 8">DSM 13657</strain>
    </source>
</reference>
<evidence type="ECO:0000313" key="7">
    <source>
        <dbReference type="EMBL" id="MBM7816183.1"/>
    </source>
</evidence>
<dbReference type="InterPro" id="IPR016032">
    <property type="entry name" value="Sig_transdc_resp-reg_C-effctor"/>
</dbReference>
<dbReference type="RefSeq" id="WP_204515001.1">
    <property type="nucleotide sequence ID" value="NZ_JAFBCP010000001.1"/>
</dbReference>
<feature type="modified residue" description="4-aspartylphosphate" evidence="3">
    <location>
        <position position="54"/>
    </location>
</feature>
<dbReference type="InterPro" id="IPR058245">
    <property type="entry name" value="NreC/VraR/RcsB-like_REC"/>
</dbReference>
<accession>A0ABS2SIW2</accession>
<feature type="domain" description="HTH luxR-type" evidence="5">
    <location>
        <begin position="152"/>
        <end position="217"/>
    </location>
</feature>
<evidence type="ECO:0000259" key="5">
    <source>
        <dbReference type="PROSITE" id="PS50043"/>
    </source>
</evidence>
<comment type="caution">
    <text evidence="7">The sequence shown here is derived from an EMBL/GenBank/DDBJ whole genome shotgun (WGS) entry which is preliminary data.</text>
</comment>
<protein>
    <submittedName>
        <fullName evidence="7">DNA-binding NarL/FixJ family response regulator</fullName>
    </submittedName>
</protein>
<dbReference type="EMBL" id="JAFBCP010000001">
    <property type="protein sequence ID" value="MBM7816183.1"/>
    <property type="molecule type" value="Genomic_DNA"/>
</dbReference>
<evidence type="ECO:0000256" key="4">
    <source>
        <dbReference type="SAM" id="MobiDB-lite"/>
    </source>
</evidence>
<dbReference type="PROSITE" id="PS00622">
    <property type="entry name" value="HTH_LUXR_1"/>
    <property type="match status" value="1"/>
</dbReference>
<dbReference type="InterPro" id="IPR000792">
    <property type="entry name" value="Tscrpt_reg_LuxR_C"/>
</dbReference>
<keyword evidence="8" id="KW-1185">Reference proteome</keyword>
<sequence length="217" mass="23519">MIRVLIADDNSIVRMGLEHLLSTVDFVEIVGSVENGALAVEVAHTEKPDLCLLDVRMPVMNGIEAAREISQVCKVLMLTHSEDAENVTAAMAGGASGYVIYDELETKYLQHTLRSVMAGAMIVSPSASTALLSHNNEHESETSQPGTSATTADNNDFGLSKREIEVMGLVADGLSNRQIAESFFLSEKTVKNHINRIFGKMNVSSRAEAVSVWLKRA</sequence>
<evidence type="ECO:0000256" key="2">
    <source>
        <dbReference type="ARBA" id="ARBA00023125"/>
    </source>
</evidence>
<dbReference type="GO" id="GO:0003677">
    <property type="term" value="F:DNA binding"/>
    <property type="evidence" value="ECO:0007669"/>
    <property type="project" value="UniProtKB-KW"/>
</dbReference>
<evidence type="ECO:0000313" key="8">
    <source>
        <dbReference type="Proteomes" id="UP000809290"/>
    </source>
</evidence>